<dbReference type="PANTHER" id="PTHR43774:SF1">
    <property type="entry name" value="PEPTIDE METHIONINE SULFOXIDE REDUCTASE MSRA 2"/>
    <property type="match status" value="1"/>
</dbReference>
<dbReference type="RefSeq" id="WP_105982510.1">
    <property type="nucleotide sequence ID" value="NZ_MQUC01000003.1"/>
</dbReference>
<evidence type="ECO:0000313" key="6">
    <source>
        <dbReference type="EMBL" id="PRP66711.1"/>
    </source>
</evidence>
<protein>
    <recommendedName>
        <fullName evidence="4">Peptide methionine sulfoxide reductase MsrA</fullName>
        <shortName evidence="4">Protein-methionine-S-oxide reductase</shortName>
        <ecNumber evidence="4">1.8.4.11</ecNumber>
    </recommendedName>
    <alternativeName>
        <fullName evidence="4">Peptide-methionine (S)-S-oxide reductase</fullName>
        <shortName evidence="4">Peptide Met(O) reductase</shortName>
    </alternativeName>
</protein>
<comment type="caution">
    <text evidence="6">The sequence shown here is derived from an EMBL/GenBank/DDBJ whole genome shotgun (WGS) entry which is preliminary data.</text>
</comment>
<evidence type="ECO:0000256" key="2">
    <source>
        <dbReference type="ARBA" id="ARBA00047806"/>
    </source>
</evidence>
<dbReference type="SUPFAM" id="SSF55068">
    <property type="entry name" value="Peptide methionine sulfoxide reductase"/>
    <property type="match status" value="1"/>
</dbReference>
<dbReference type="Gene3D" id="3.30.1060.10">
    <property type="entry name" value="Peptide methionine sulphoxide reductase MsrA"/>
    <property type="match status" value="1"/>
</dbReference>
<dbReference type="HAMAP" id="MF_01401">
    <property type="entry name" value="MsrA"/>
    <property type="match status" value="1"/>
</dbReference>
<name>A0A2S9WTA2_9FLAO</name>
<dbReference type="EC" id="1.8.4.11" evidence="4"/>
<keyword evidence="7" id="KW-1185">Reference proteome</keyword>
<dbReference type="EMBL" id="MQUC01000003">
    <property type="protein sequence ID" value="PRP66711.1"/>
    <property type="molecule type" value="Genomic_DNA"/>
</dbReference>
<reference evidence="6 7" key="1">
    <citation type="submission" date="2016-11" db="EMBL/GenBank/DDBJ databases">
        <title>Trade-off between light-utilization and light-protection in marine flavobacteria.</title>
        <authorList>
            <person name="Kumagai Y."/>
        </authorList>
    </citation>
    <scope>NUCLEOTIDE SEQUENCE [LARGE SCALE GENOMIC DNA]</scope>
    <source>
        <strain evidence="6 7">JCM 17109</strain>
    </source>
</reference>
<evidence type="ECO:0000313" key="7">
    <source>
        <dbReference type="Proteomes" id="UP000239532"/>
    </source>
</evidence>
<organism evidence="6 7">
    <name type="scientific">Nonlabens agnitus</name>
    <dbReference type="NCBI Taxonomy" id="870484"/>
    <lineage>
        <taxon>Bacteria</taxon>
        <taxon>Pseudomonadati</taxon>
        <taxon>Bacteroidota</taxon>
        <taxon>Flavobacteriia</taxon>
        <taxon>Flavobacteriales</taxon>
        <taxon>Flavobacteriaceae</taxon>
        <taxon>Nonlabens</taxon>
    </lineage>
</organism>
<evidence type="ECO:0000259" key="5">
    <source>
        <dbReference type="Pfam" id="PF01625"/>
    </source>
</evidence>
<dbReference type="Proteomes" id="UP000239532">
    <property type="component" value="Unassembled WGS sequence"/>
</dbReference>
<feature type="domain" description="Peptide methionine sulphoxide reductase MsrA" evidence="5">
    <location>
        <begin position="2"/>
        <end position="155"/>
    </location>
</feature>
<dbReference type="AlphaFoldDB" id="A0A2S9WTA2"/>
<dbReference type="Pfam" id="PF01625">
    <property type="entry name" value="PMSR"/>
    <property type="match status" value="1"/>
</dbReference>
<dbReference type="InterPro" id="IPR002569">
    <property type="entry name" value="Met_Sox_Rdtase_MsrA_dom"/>
</dbReference>
<gene>
    <name evidence="4" type="primary">msrA</name>
    <name evidence="6" type="ORF">BST86_06160</name>
</gene>
<sequence>MEAIFAGGCFWCTEAVFQRVKGVSEVIPGFSGGNIKNPPYREVVQGRTGHAEAIKITFDPEIVSFNELLQVFFATHDPTTLNRQGYDVGSHYRSAIFFMNEEQEKEALEMIQKLNESNVYENPIVTEVSASKGFYKAEDYHKDYYNNNREQGYCQIIIDPKIKKLMTGFKELAI</sequence>
<accession>A0A2S9WTA2</accession>
<keyword evidence="1 4" id="KW-0560">Oxidoreductase</keyword>
<proteinExistence type="inferred from homology"/>
<evidence type="ECO:0000256" key="1">
    <source>
        <dbReference type="ARBA" id="ARBA00023002"/>
    </source>
</evidence>
<comment type="catalytic activity">
    <reaction evidence="2 4">
        <text>L-methionyl-[protein] + [thioredoxin]-disulfide + H2O = L-methionyl-(S)-S-oxide-[protein] + [thioredoxin]-dithiol</text>
        <dbReference type="Rhea" id="RHEA:14217"/>
        <dbReference type="Rhea" id="RHEA-COMP:10698"/>
        <dbReference type="Rhea" id="RHEA-COMP:10700"/>
        <dbReference type="Rhea" id="RHEA-COMP:12313"/>
        <dbReference type="Rhea" id="RHEA-COMP:12315"/>
        <dbReference type="ChEBI" id="CHEBI:15377"/>
        <dbReference type="ChEBI" id="CHEBI:16044"/>
        <dbReference type="ChEBI" id="CHEBI:29950"/>
        <dbReference type="ChEBI" id="CHEBI:44120"/>
        <dbReference type="ChEBI" id="CHEBI:50058"/>
        <dbReference type="EC" id="1.8.4.11"/>
    </reaction>
</comment>
<evidence type="ECO:0000256" key="4">
    <source>
        <dbReference type="HAMAP-Rule" id="MF_01401"/>
    </source>
</evidence>
<dbReference type="PANTHER" id="PTHR43774">
    <property type="entry name" value="PEPTIDE METHIONINE SULFOXIDE REDUCTASE"/>
    <property type="match status" value="1"/>
</dbReference>
<comment type="function">
    <text evidence="4">Has an important function as a repair enzyme for proteins that have been inactivated by oxidation. Catalyzes the reversible oxidation-reduction of methionine sulfoxide in proteins to methionine.</text>
</comment>
<comment type="catalytic activity">
    <reaction evidence="3 4">
        <text>[thioredoxin]-disulfide + L-methionine + H2O = L-methionine (S)-S-oxide + [thioredoxin]-dithiol</text>
        <dbReference type="Rhea" id="RHEA:19993"/>
        <dbReference type="Rhea" id="RHEA-COMP:10698"/>
        <dbReference type="Rhea" id="RHEA-COMP:10700"/>
        <dbReference type="ChEBI" id="CHEBI:15377"/>
        <dbReference type="ChEBI" id="CHEBI:29950"/>
        <dbReference type="ChEBI" id="CHEBI:50058"/>
        <dbReference type="ChEBI" id="CHEBI:57844"/>
        <dbReference type="ChEBI" id="CHEBI:58772"/>
        <dbReference type="EC" id="1.8.4.11"/>
    </reaction>
</comment>
<comment type="similarity">
    <text evidence="4">Belongs to the MsrA Met sulfoxide reductase family.</text>
</comment>
<dbReference type="GO" id="GO:0008113">
    <property type="term" value="F:peptide-methionine (S)-S-oxide reductase activity"/>
    <property type="evidence" value="ECO:0007669"/>
    <property type="project" value="UniProtKB-UniRule"/>
</dbReference>
<feature type="active site" evidence="4">
    <location>
        <position position="9"/>
    </location>
</feature>
<dbReference type="OrthoDB" id="4174719at2"/>
<dbReference type="NCBIfam" id="TIGR00401">
    <property type="entry name" value="msrA"/>
    <property type="match status" value="1"/>
</dbReference>
<evidence type="ECO:0000256" key="3">
    <source>
        <dbReference type="ARBA" id="ARBA00048782"/>
    </source>
</evidence>
<dbReference type="GO" id="GO:0033744">
    <property type="term" value="F:L-methionine:thioredoxin-disulfide S-oxidoreductase activity"/>
    <property type="evidence" value="ECO:0007669"/>
    <property type="project" value="RHEA"/>
</dbReference>
<dbReference type="InterPro" id="IPR036509">
    <property type="entry name" value="Met_Sox_Rdtase_MsrA_sf"/>
</dbReference>